<dbReference type="InterPro" id="IPR009721">
    <property type="entry name" value="O-acyltransferase_WSD1_C"/>
</dbReference>
<dbReference type="Pfam" id="PF03007">
    <property type="entry name" value="WS_DGAT_cat"/>
    <property type="match status" value="1"/>
</dbReference>
<comment type="catalytic activity">
    <reaction evidence="9">
        <text>a long chain fatty alcohol + a fatty acyl-CoA = a long-chain alcohol wax ester + CoA</text>
        <dbReference type="Rhea" id="RHEA:38443"/>
        <dbReference type="ChEBI" id="CHEBI:17135"/>
        <dbReference type="ChEBI" id="CHEBI:57287"/>
        <dbReference type="ChEBI" id="CHEBI:77636"/>
        <dbReference type="ChEBI" id="CHEBI:235323"/>
        <dbReference type="EC" id="2.3.1.75"/>
    </reaction>
</comment>
<dbReference type="Proteomes" id="UP000015105">
    <property type="component" value="Chromosome 5D"/>
</dbReference>
<dbReference type="PANTHER" id="PTHR31650:SF37">
    <property type="entry name" value="DIACYLGLYCEROL O-ACYLTRANSFERASE"/>
    <property type="match status" value="1"/>
</dbReference>
<evidence type="ECO:0000256" key="10">
    <source>
        <dbReference type="ARBA" id="ARBA00048109"/>
    </source>
</evidence>
<feature type="domain" description="O-acyltransferase WSD1 C-terminal" evidence="13">
    <location>
        <begin position="381"/>
        <end position="525"/>
    </location>
</feature>
<reference evidence="14" key="3">
    <citation type="journal article" date="2017" name="Nature">
        <title>Genome sequence of the progenitor of the wheat D genome Aegilops tauschii.</title>
        <authorList>
            <person name="Luo M.C."/>
            <person name="Gu Y.Q."/>
            <person name="Puiu D."/>
            <person name="Wang H."/>
            <person name="Twardziok S.O."/>
            <person name="Deal K.R."/>
            <person name="Huo N."/>
            <person name="Zhu T."/>
            <person name="Wang L."/>
            <person name="Wang Y."/>
            <person name="McGuire P.E."/>
            <person name="Liu S."/>
            <person name="Long H."/>
            <person name="Ramasamy R.K."/>
            <person name="Rodriguez J.C."/>
            <person name="Van S.L."/>
            <person name="Yuan L."/>
            <person name="Wang Z."/>
            <person name="Xia Z."/>
            <person name="Xiao L."/>
            <person name="Anderson O.D."/>
            <person name="Ouyang S."/>
            <person name="Liang Y."/>
            <person name="Zimin A.V."/>
            <person name="Pertea G."/>
            <person name="Qi P."/>
            <person name="Bennetzen J.L."/>
            <person name="Dai X."/>
            <person name="Dawson M.W."/>
            <person name="Muller H.G."/>
            <person name="Kugler K."/>
            <person name="Rivarola-Duarte L."/>
            <person name="Spannagl M."/>
            <person name="Mayer K.F.X."/>
            <person name="Lu F.H."/>
            <person name="Bevan M.W."/>
            <person name="Leroy P."/>
            <person name="Li P."/>
            <person name="You F.M."/>
            <person name="Sun Q."/>
            <person name="Liu Z."/>
            <person name="Lyons E."/>
            <person name="Wicker T."/>
            <person name="Salzberg S.L."/>
            <person name="Devos K.M."/>
            <person name="Dvorak J."/>
        </authorList>
    </citation>
    <scope>NUCLEOTIDE SEQUENCE [LARGE SCALE GENOMIC DNA]</scope>
    <source>
        <strain evidence="14">cv. AL8/78</strain>
    </source>
</reference>
<evidence type="ECO:0000313" key="14">
    <source>
        <dbReference type="EnsemblPlants" id="AET5Gv20742100.9"/>
    </source>
</evidence>
<evidence type="ECO:0000256" key="4">
    <source>
        <dbReference type="ARBA" id="ARBA00005189"/>
    </source>
</evidence>
<protein>
    <submittedName>
        <fullName evidence="14">Uncharacterized protein</fullName>
    </submittedName>
</protein>
<evidence type="ECO:0000259" key="12">
    <source>
        <dbReference type="Pfam" id="PF03007"/>
    </source>
</evidence>
<reference evidence="15" key="1">
    <citation type="journal article" date="2014" name="Science">
        <title>Ancient hybridizations among the ancestral genomes of bread wheat.</title>
        <authorList>
            <consortium name="International Wheat Genome Sequencing Consortium,"/>
            <person name="Marcussen T."/>
            <person name="Sandve S.R."/>
            <person name="Heier L."/>
            <person name="Spannagl M."/>
            <person name="Pfeifer M."/>
            <person name="Jakobsen K.S."/>
            <person name="Wulff B.B."/>
            <person name="Steuernagel B."/>
            <person name="Mayer K.F."/>
            <person name="Olsen O.A."/>
        </authorList>
    </citation>
    <scope>NUCLEOTIDE SEQUENCE [LARGE SCALE GENOMIC DNA]</scope>
    <source>
        <strain evidence="15">cv. AL8/78</strain>
    </source>
</reference>
<keyword evidence="6" id="KW-0256">Endoplasmic reticulum</keyword>
<dbReference type="SUPFAM" id="SSF52777">
    <property type="entry name" value="CoA-dependent acyltransferases"/>
    <property type="match status" value="1"/>
</dbReference>
<dbReference type="AlphaFoldDB" id="A0A453LFK6"/>
<dbReference type="InterPro" id="IPR004255">
    <property type="entry name" value="O-acyltransferase_WSD1_N"/>
</dbReference>
<feature type="domain" description="O-acyltransferase WSD1-like N-terminal" evidence="12">
    <location>
        <begin position="120"/>
        <end position="323"/>
    </location>
</feature>
<dbReference type="GO" id="GO:0005789">
    <property type="term" value="C:endoplasmic reticulum membrane"/>
    <property type="evidence" value="ECO:0007669"/>
    <property type="project" value="UniProtKB-SubCell"/>
</dbReference>
<evidence type="ECO:0000313" key="15">
    <source>
        <dbReference type="Proteomes" id="UP000015105"/>
    </source>
</evidence>
<comment type="similarity">
    <text evidence="8">In the N-terminal section; belongs to the long-chain O-acyltransferase family.</text>
</comment>
<evidence type="ECO:0000256" key="1">
    <source>
        <dbReference type="ARBA" id="ARBA00004162"/>
    </source>
</evidence>
<evidence type="ECO:0000256" key="3">
    <source>
        <dbReference type="ARBA" id="ARBA00004771"/>
    </source>
</evidence>
<evidence type="ECO:0000259" key="13">
    <source>
        <dbReference type="Pfam" id="PF06974"/>
    </source>
</evidence>
<comment type="subcellular location">
    <subcellularLocation>
        <location evidence="1">Cell membrane</location>
        <topology evidence="1">Single-pass membrane protein</topology>
    </subcellularLocation>
    <subcellularLocation>
        <location evidence="2">Endoplasmic reticulum membrane</location>
    </subcellularLocation>
</comment>
<organism evidence="14 15">
    <name type="scientific">Aegilops tauschii subsp. strangulata</name>
    <name type="common">Goatgrass</name>
    <dbReference type="NCBI Taxonomy" id="200361"/>
    <lineage>
        <taxon>Eukaryota</taxon>
        <taxon>Viridiplantae</taxon>
        <taxon>Streptophyta</taxon>
        <taxon>Embryophyta</taxon>
        <taxon>Tracheophyta</taxon>
        <taxon>Spermatophyta</taxon>
        <taxon>Magnoliopsida</taxon>
        <taxon>Liliopsida</taxon>
        <taxon>Poales</taxon>
        <taxon>Poaceae</taxon>
        <taxon>BOP clade</taxon>
        <taxon>Pooideae</taxon>
        <taxon>Triticodae</taxon>
        <taxon>Triticeae</taxon>
        <taxon>Triticinae</taxon>
        <taxon>Aegilops</taxon>
    </lineage>
</organism>
<dbReference type="Gene3D" id="3.30.559.10">
    <property type="entry name" value="Chloramphenicol acetyltransferase-like domain"/>
    <property type="match status" value="1"/>
</dbReference>
<dbReference type="InterPro" id="IPR045034">
    <property type="entry name" value="O-acyltransferase_WSD1-like"/>
</dbReference>
<keyword evidence="5" id="KW-0808">Transferase</keyword>
<accession>A0A453LFK6</accession>
<comment type="pathway">
    <text evidence="3">Glycerolipid metabolism; triacylglycerol biosynthesis.</text>
</comment>
<dbReference type="InterPro" id="IPR023213">
    <property type="entry name" value="CAT-like_dom_sf"/>
</dbReference>
<dbReference type="PANTHER" id="PTHR31650">
    <property type="entry name" value="O-ACYLTRANSFERASE (WSD1-LIKE) FAMILY PROTEIN"/>
    <property type="match status" value="1"/>
</dbReference>
<dbReference type="GO" id="GO:0004144">
    <property type="term" value="F:diacylglycerol O-acyltransferase activity"/>
    <property type="evidence" value="ECO:0007669"/>
    <property type="project" value="UniProtKB-EC"/>
</dbReference>
<dbReference type="Gramene" id="AET5Gv20742100.9">
    <property type="protein sequence ID" value="AET5Gv20742100.9"/>
    <property type="gene ID" value="AET5Gv20742100"/>
</dbReference>
<reference evidence="14" key="5">
    <citation type="journal article" date="2021" name="G3 (Bethesda)">
        <title>Aegilops tauschii genome assembly Aet v5.0 features greater sequence contiguity and improved annotation.</title>
        <authorList>
            <person name="Wang L."/>
            <person name="Zhu T."/>
            <person name="Rodriguez J.C."/>
            <person name="Deal K.R."/>
            <person name="Dubcovsky J."/>
            <person name="McGuire P.E."/>
            <person name="Lux T."/>
            <person name="Spannagl M."/>
            <person name="Mayer K.F.X."/>
            <person name="Baldrich P."/>
            <person name="Meyers B.C."/>
            <person name="Huo N."/>
            <person name="Gu Y.Q."/>
            <person name="Zhou H."/>
            <person name="Devos K.M."/>
            <person name="Bennetzen J.L."/>
            <person name="Unver T."/>
            <person name="Budak H."/>
            <person name="Gulick P.J."/>
            <person name="Galiba G."/>
            <person name="Kalapos B."/>
            <person name="Nelson D.R."/>
            <person name="Li P."/>
            <person name="You F.M."/>
            <person name="Luo M.C."/>
            <person name="Dvorak J."/>
        </authorList>
    </citation>
    <scope>NUCLEOTIDE SEQUENCE [LARGE SCALE GENOMIC DNA]</scope>
    <source>
        <strain evidence="14">cv. AL8/78</strain>
    </source>
</reference>
<evidence type="ECO:0000256" key="5">
    <source>
        <dbReference type="ARBA" id="ARBA00022679"/>
    </source>
</evidence>
<reference evidence="15" key="2">
    <citation type="journal article" date="2017" name="Nat. Plants">
        <title>The Aegilops tauschii genome reveals multiple impacts of transposons.</title>
        <authorList>
            <person name="Zhao G."/>
            <person name="Zou C."/>
            <person name="Li K."/>
            <person name="Wang K."/>
            <person name="Li T."/>
            <person name="Gao L."/>
            <person name="Zhang X."/>
            <person name="Wang H."/>
            <person name="Yang Z."/>
            <person name="Liu X."/>
            <person name="Jiang W."/>
            <person name="Mao L."/>
            <person name="Kong X."/>
            <person name="Jiao Y."/>
            <person name="Jia J."/>
        </authorList>
    </citation>
    <scope>NUCLEOTIDE SEQUENCE [LARGE SCALE GENOMIC DNA]</scope>
    <source>
        <strain evidence="15">cv. AL8/78</strain>
    </source>
</reference>
<dbReference type="EnsemblPlants" id="AET5Gv20742100.9">
    <property type="protein sequence ID" value="AET5Gv20742100.9"/>
    <property type="gene ID" value="AET5Gv20742100"/>
</dbReference>
<dbReference type="UniPathway" id="UPA00282"/>
<dbReference type="GO" id="GO:0005886">
    <property type="term" value="C:plasma membrane"/>
    <property type="evidence" value="ECO:0007669"/>
    <property type="project" value="UniProtKB-SubCell"/>
</dbReference>
<dbReference type="Pfam" id="PF06974">
    <property type="entry name" value="WS_DGAT_C"/>
    <property type="match status" value="1"/>
</dbReference>
<evidence type="ECO:0000256" key="9">
    <source>
        <dbReference type="ARBA" id="ARBA00047604"/>
    </source>
</evidence>
<name>A0A453LFK6_AEGTS</name>
<reference evidence="14" key="4">
    <citation type="submission" date="2019-03" db="UniProtKB">
        <authorList>
            <consortium name="EnsemblPlants"/>
        </authorList>
    </citation>
    <scope>IDENTIFICATION</scope>
</reference>
<feature type="region of interest" description="Disordered" evidence="11">
    <location>
        <begin position="42"/>
        <end position="65"/>
    </location>
</feature>
<keyword evidence="15" id="KW-1185">Reference proteome</keyword>
<evidence type="ECO:0000256" key="6">
    <source>
        <dbReference type="ARBA" id="ARBA00022824"/>
    </source>
</evidence>
<dbReference type="GO" id="GO:0047196">
    <property type="term" value="F:long-chain-alcohol O-fatty-acyltransferase activity"/>
    <property type="evidence" value="ECO:0007669"/>
    <property type="project" value="UniProtKB-EC"/>
</dbReference>
<dbReference type="GO" id="GO:0019432">
    <property type="term" value="P:triglyceride biosynthetic process"/>
    <property type="evidence" value="ECO:0007669"/>
    <property type="project" value="UniProtKB-UniPathway"/>
</dbReference>
<comment type="catalytic activity">
    <reaction evidence="10">
        <text>an acyl-CoA + a 1,2-diacyl-sn-glycerol = a triacyl-sn-glycerol + CoA</text>
        <dbReference type="Rhea" id="RHEA:10868"/>
        <dbReference type="ChEBI" id="CHEBI:17815"/>
        <dbReference type="ChEBI" id="CHEBI:57287"/>
        <dbReference type="ChEBI" id="CHEBI:58342"/>
        <dbReference type="ChEBI" id="CHEBI:64615"/>
        <dbReference type="EC" id="2.3.1.20"/>
    </reaction>
</comment>
<evidence type="ECO:0000256" key="7">
    <source>
        <dbReference type="ARBA" id="ARBA00023315"/>
    </source>
</evidence>
<evidence type="ECO:0000256" key="8">
    <source>
        <dbReference type="ARBA" id="ARBA00024360"/>
    </source>
</evidence>
<keyword evidence="7" id="KW-0012">Acyltransferase</keyword>
<evidence type="ECO:0000256" key="2">
    <source>
        <dbReference type="ARBA" id="ARBA00004586"/>
    </source>
</evidence>
<sequence>RSSRSLRSTCSDPLLKRVAMDASSVSPSIASAPTSRLLPIRTPRSAPAEWTTTDDFSAATEEEEPVTPTARLMEGIYIVVTIGLGSPVNLPVFSAGVAAELARFPRFRSIQVTDGSKDGNNPRWARTAVNVEDHMIVPTLDPAAVAADPDRAVEDYVASVYTLPMDRSRPLWEFHFLDFPTSEAASTVVARVHHSLGDGMSLITLLLASARSAADPTRLPAMPEPPARTGAIYAPRRREPTSPGALAAFITWIWPYLVLAWNTMVDVSLFAATTVFLRDPWTPFRRADGDVMLNPRRRFVHRSLSLDDVKFIKNAMSCTVNDVLVGATSAALSRYYFRNSGGTDTYRTWLRSVLLVNTRPTASLQAYANMIESGRSNDVAWGNQLGYILLPFHLAMHNDPLAYVRKAKMTVDRKKSSLEAIFTCKTSEVFVKMFGLKAGAFTFRRMFANTTISFSNLVGPTEKIELCGHPVVFIAPSVYGVPQALIVHYQSYNNTIKIVLSVDEEIFPNYSQLLDDFVESFGLIKDAASRLSESIKKE</sequence>
<comment type="pathway">
    <text evidence="4">Lipid metabolism.</text>
</comment>
<evidence type="ECO:0000256" key="11">
    <source>
        <dbReference type="SAM" id="MobiDB-lite"/>
    </source>
</evidence>
<proteinExistence type="inferred from homology"/>